<dbReference type="EMBL" id="CP081294">
    <property type="protein sequence ID" value="QZD94048.1"/>
    <property type="molecule type" value="Genomic_DNA"/>
</dbReference>
<sequence>MAAIRKCTGNFVATQVDEEILIVDLEGGELFSLTGTAKAVWQAIDGQRSEEEIARQMAQLYEADPQVISGDVAGLLGQFEDAALIERGQHKPL</sequence>
<dbReference type="InterPro" id="IPR041881">
    <property type="entry name" value="PqqD_sf"/>
</dbReference>
<dbReference type="InterPro" id="IPR008792">
    <property type="entry name" value="PQQD"/>
</dbReference>
<dbReference type="Proteomes" id="UP000824321">
    <property type="component" value="Chromosome"/>
</dbReference>
<accession>A0ABX9A2C2</accession>
<evidence type="ECO:0000313" key="1">
    <source>
        <dbReference type="EMBL" id="QZD94048.1"/>
    </source>
</evidence>
<dbReference type="RefSeq" id="WP_221429814.1">
    <property type="nucleotide sequence ID" value="NZ_CP081294.1"/>
</dbReference>
<organism evidence="1 2">
    <name type="scientific">Qipengyuania gelatinilytica</name>
    <dbReference type="NCBI Taxonomy" id="2867231"/>
    <lineage>
        <taxon>Bacteria</taxon>
        <taxon>Pseudomonadati</taxon>
        <taxon>Pseudomonadota</taxon>
        <taxon>Alphaproteobacteria</taxon>
        <taxon>Sphingomonadales</taxon>
        <taxon>Erythrobacteraceae</taxon>
        <taxon>Qipengyuania</taxon>
    </lineage>
</organism>
<protein>
    <submittedName>
        <fullName evidence="1">PqqD family protein</fullName>
    </submittedName>
</protein>
<name>A0ABX9A2C2_9SPHN</name>
<keyword evidence="2" id="KW-1185">Reference proteome</keyword>
<gene>
    <name evidence="1" type="ORF">K3136_07960</name>
</gene>
<reference evidence="1 2" key="1">
    <citation type="submission" date="2021-08" db="EMBL/GenBank/DDBJ databases">
        <title>Comparative Genomics Analysis of the Genus Qipengyuania Reveals Extensive Genetic Diversity and Metabolic Versatility, Including the Description of Fifteen Novel Species.</title>
        <authorList>
            <person name="Liu Y."/>
        </authorList>
    </citation>
    <scope>NUCLEOTIDE SEQUENCE [LARGE SCALE GENOMIC DNA]</scope>
    <source>
        <strain evidence="1 2">1NDH1</strain>
    </source>
</reference>
<dbReference type="Pfam" id="PF05402">
    <property type="entry name" value="PqqD"/>
    <property type="match status" value="1"/>
</dbReference>
<dbReference type="Gene3D" id="1.10.10.1150">
    <property type="entry name" value="Coenzyme PQQ synthesis protein D (PqqD)"/>
    <property type="match status" value="1"/>
</dbReference>
<evidence type="ECO:0000313" key="2">
    <source>
        <dbReference type="Proteomes" id="UP000824321"/>
    </source>
</evidence>
<proteinExistence type="predicted"/>